<dbReference type="OMA" id="HSDETHE"/>
<proteinExistence type="predicted"/>
<dbReference type="PANTHER" id="PTHR12741:SF58">
    <property type="entry name" value="1,3-BETA-GLUCAN SYNTHASE"/>
    <property type="match status" value="1"/>
</dbReference>
<keyword evidence="3" id="KW-1133">Transmembrane helix</keyword>
<organism evidence="5 6">
    <name type="scientific">Corchorus capsularis</name>
    <name type="common">Jute</name>
    <dbReference type="NCBI Taxonomy" id="210143"/>
    <lineage>
        <taxon>Eukaryota</taxon>
        <taxon>Viridiplantae</taxon>
        <taxon>Streptophyta</taxon>
        <taxon>Embryophyta</taxon>
        <taxon>Tracheophyta</taxon>
        <taxon>Spermatophyta</taxon>
        <taxon>Magnoliopsida</taxon>
        <taxon>eudicotyledons</taxon>
        <taxon>Gunneridae</taxon>
        <taxon>Pentapetalae</taxon>
        <taxon>rosids</taxon>
        <taxon>malvids</taxon>
        <taxon>Malvales</taxon>
        <taxon>Malvaceae</taxon>
        <taxon>Grewioideae</taxon>
        <taxon>Apeibeae</taxon>
        <taxon>Corchorus</taxon>
    </lineage>
</organism>
<dbReference type="STRING" id="210143.A0A1R3FUZ3"/>
<dbReference type="InterPro" id="IPR026899">
    <property type="entry name" value="FKS1-like_dom1"/>
</dbReference>
<sequence>MASSSGTKPSPPVRKMSKTQAMMFDLPPNIGNSQLDSDMVPSSLPNIALILRVANEIENDNPRVAHLCRLHALEEVKKIDPTRRGIRQLKTYLSNKIEEDTFMASFHMFKTRIIVVSVTKKDEIKPQLARTDAREIQLYYQIFYEKYIAEGQDTKQPEEMAKFYRIAMVLYDVLKKTVVPSSEVDYKTNKYAKELESKKEQYDHYNILPLYAAGKKPSIMKLREINAAFQAIRNVENLPMPIAHSTEDIKLSVNDIFDWLLSLYGFQKGNIANQREHLILLLANLDVRKKNLETYFQIDGITIQRLSDDIFLNYELWCGYMHCDSHNRRYPRGYAEQQLQLIYIALYLLIWGEASNIRFMPECICYIFHNMASDVFEILSSKVHPVSDTNQTAAPDQEYYFLETVIKPIYDVLHKAMVIIAWTHFGSVYAVFDEDFLTRLLSIFITSAILNLLEAILDIALTFNAWKSFEFTQILRYLMKLLTGAIWVVILPISYSISMRNPTGVIKYTMFWIMLLVVKLTFSYFVEVDLSFTAGPPIPKKFATIMNRATANKEILNKISE</sequence>
<dbReference type="OrthoDB" id="1880850at2759"/>
<evidence type="ECO:0000313" key="6">
    <source>
        <dbReference type="Proteomes" id="UP000188268"/>
    </source>
</evidence>
<dbReference type="Proteomes" id="UP000188268">
    <property type="component" value="Unassembled WGS sequence"/>
</dbReference>
<feature type="transmembrane region" description="Helical" evidence="3">
    <location>
        <begin position="478"/>
        <end position="497"/>
    </location>
</feature>
<dbReference type="Gene3D" id="1.25.40.270">
    <property type="entry name" value="Vacuolar protein sorting-associated protein vta1"/>
    <property type="match status" value="1"/>
</dbReference>
<feature type="transmembrane region" description="Helical" evidence="3">
    <location>
        <begin position="509"/>
        <end position="526"/>
    </location>
</feature>
<comment type="subcellular location">
    <subcellularLocation>
        <location evidence="1">Endomembrane system</location>
    </subcellularLocation>
</comment>
<evidence type="ECO:0000256" key="2">
    <source>
        <dbReference type="ARBA" id="ARBA00023136"/>
    </source>
</evidence>
<keyword evidence="3" id="KW-0812">Transmembrane</keyword>
<dbReference type="InterPro" id="IPR023175">
    <property type="entry name" value="Vta1/CALS_N_sf"/>
</dbReference>
<feature type="domain" description="1,3-beta-glucan synthase component FKS1-like" evidence="4">
    <location>
        <begin position="338"/>
        <end position="425"/>
    </location>
</feature>
<dbReference type="GO" id="GO:0012505">
    <property type="term" value="C:endomembrane system"/>
    <property type="evidence" value="ECO:0007669"/>
    <property type="project" value="UniProtKB-SubCell"/>
</dbReference>
<dbReference type="Pfam" id="PF14288">
    <property type="entry name" value="FKS1_dom1"/>
    <property type="match status" value="1"/>
</dbReference>
<feature type="transmembrane region" description="Helical" evidence="3">
    <location>
        <begin position="412"/>
        <end position="432"/>
    </location>
</feature>
<protein>
    <recommendedName>
        <fullName evidence="4">1,3-beta-glucan synthase component FKS1-like domain-containing protein</fullName>
    </recommendedName>
</protein>
<dbReference type="EMBL" id="AWWV01016427">
    <property type="protein sequence ID" value="OMO49637.1"/>
    <property type="molecule type" value="Genomic_DNA"/>
</dbReference>
<accession>A0A1R3FUZ3</accession>
<dbReference type="PANTHER" id="PTHR12741">
    <property type="entry name" value="LYST-INTERACTING PROTEIN LIP5 DOPAMINE RESPONSIVE PROTEIN DRG-1"/>
    <property type="match status" value="1"/>
</dbReference>
<name>A0A1R3FUZ3_COCAP</name>
<dbReference type="Gramene" id="OMO49637">
    <property type="protein sequence ID" value="OMO49637"/>
    <property type="gene ID" value="CCACVL1_30881"/>
</dbReference>
<keyword evidence="6" id="KW-1185">Reference proteome</keyword>
<evidence type="ECO:0000256" key="3">
    <source>
        <dbReference type="SAM" id="Phobius"/>
    </source>
</evidence>
<keyword evidence="2 3" id="KW-0472">Membrane</keyword>
<evidence type="ECO:0000313" key="5">
    <source>
        <dbReference type="EMBL" id="OMO49637.1"/>
    </source>
</evidence>
<dbReference type="AlphaFoldDB" id="A0A1R3FUZ3"/>
<gene>
    <name evidence="5" type="ORF">CCACVL1_30881</name>
</gene>
<reference evidence="5 6" key="1">
    <citation type="submission" date="2013-09" db="EMBL/GenBank/DDBJ databases">
        <title>Corchorus capsularis genome sequencing.</title>
        <authorList>
            <person name="Alam M."/>
            <person name="Haque M.S."/>
            <person name="Islam M.S."/>
            <person name="Emdad E.M."/>
            <person name="Islam M.M."/>
            <person name="Ahmed B."/>
            <person name="Halim A."/>
            <person name="Hossen Q.M.M."/>
            <person name="Hossain M.Z."/>
            <person name="Ahmed R."/>
            <person name="Khan M.M."/>
            <person name="Islam R."/>
            <person name="Rashid M.M."/>
            <person name="Khan S.A."/>
            <person name="Rahman M.S."/>
            <person name="Alam M."/>
        </authorList>
    </citation>
    <scope>NUCLEOTIDE SEQUENCE [LARGE SCALE GENOMIC DNA]</scope>
    <source>
        <strain evidence="6">cv. CVL-1</strain>
        <tissue evidence="5">Whole seedling</tissue>
    </source>
</reference>
<dbReference type="GO" id="GO:0003843">
    <property type="term" value="F:1,3-beta-D-glucan synthase activity"/>
    <property type="evidence" value="ECO:0007669"/>
    <property type="project" value="TreeGrafter"/>
</dbReference>
<comment type="caution">
    <text evidence="5">The sequence shown here is derived from an EMBL/GenBank/DDBJ whole genome shotgun (WGS) entry which is preliminary data.</text>
</comment>
<evidence type="ECO:0000256" key="1">
    <source>
        <dbReference type="ARBA" id="ARBA00004308"/>
    </source>
</evidence>
<dbReference type="SMART" id="SM01205">
    <property type="entry name" value="FKS1_dom1"/>
    <property type="match status" value="1"/>
</dbReference>
<feature type="transmembrane region" description="Helical" evidence="3">
    <location>
        <begin position="444"/>
        <end position="466"/>
    </location>
</feature>
<evidence type="ECO:0000259" key="4">
    <source>
        <dbReference type="SMART" id="SM01205"/>
    </source>
</evidence>
<dbReference type="GO" id="GO:0005886">
    <property type="term" value="C:plasma membrane"/>
    <property type="evidence" value="ECO:0007669"/>
    <property type="project" value="TreeGrafter"/>
</dbReference>